<evidence type="ECO:0000313" key="2">
    <source>
        <dbReference type="EMBL" id="RWR30405.1"/>
    </source>
</evidence>
<reference evidence="2 3" key="1">
    <citation type="submission" date="2019-01" db="EMBL/GenBank/DDBJ databases">
        <title>Sinorhodobacter populi sp. nov. isolated from the symptomatic bark tissue of Populus euramericana canker.</title>
        <authorList>
            <person name="Xu G."/>
        </authorList>
    </citation>
    <scope>NUCLEOTIDE SEQUENCE [LARGE SCALE GENOMIC DNA]</scope>
    <source>
        <strain evidence="2 3">D19-10-3-21</strain>
    </source>
</reference>
<comment type="caution">
    <text evidence="2">The sequence shown here is derived from an EMBL/GenBank/DDBJ whole genome shotgun (WGS) entry which is preliminary data.</text>
</comment>
<evidence type="ECO:0000259" key="1">
    <source>
        <dbReference type="Pfam" id="PF06568"/>
    </source>
</evidence>
<evidence type="ECO:0000313" key="3">
    <source>
        <dbReference type="Proteomes" id="UP000285295"/>
    </source>
</evidence>
<accession>A0A443KCE1</accession>
<dbReference type="Pfam" id="PF06568">
    <property type="entry name" value="YjiS-like"/>
    <property type="match status" value="1"/>
</dbReference>
<dbReference type="Proteomes" id="UP000285295">
    <property type="component" value="Unassembled WGS sequence"/>
</dbReference>
<dbReference type="EMBL" id="SAUX01000008">
    <property type="protein sequence ID" value="RWR30405.1"/>
    <property type="molecule type" value="Genomic_DNA"/>
</dbReference>
<reference evidence="2 3" key="2">
    <citation type="submission" date="2019-01" db="EMBL/GenBank/DDBJ databases">
        <authorList>
            <person name="Li Y."/>
        </authorList>
    </citation>
    <scope>NUCLEOTIDE SEQUENCE [LARGE SCALE GENOMIC DNA]</scope>
    <source>
        <strain evidence="2 3">D19-10-3-21</strain>
    </source>
</reference>
<gene>
    <name evidence="2" type="ORF">D2T31_08290</name>
</gene>
<dbReference type="AlphaFoldDB" id="A0A443KCE1"/>
<name>A0A443KCE1_9RHOB</name>
<protein>
    <submittedName>
        <fullName evidence="2">DUF1127 domain-containing protein</fullName>
    </submittedName>
</protein>
<feature type="domain" description="YjiS-like" evidence="1">
    <location>
        <begin position="45"/>
        <end position="79"/>
    </location>
</feature>
<organism evidence="2 3">
    <name type="scientific">Paenirhodobacter populi</name>
    <dbReference type="NCBI Taxonomy" id="2306993"/>
    <lineage>
        <taxon>Bacteria</taxon>
        <taxon>Pseudomonadati</taxon>
        <taxon>Pseudomonadota</taxon>
        <taxon>Alphaproteobacteria</taxon>
        <taxon>Rhodobacterales</taxon>
        <taxon>Rhodobacter group</taxon>
        <taxon>Paenirhodobacter</taxon>
    </lineage>
</organism>
<sequence length="107" mass="12159">MNFAVPPWCQQREIAMTRETSTMNRSAPDQPAARLLMSRLRGMFKAYRQDRIRRDAFLNLLCLDDKILDDIGLTRAEVECAARLPLRVNASDVLVAEALARRKGQIG</sequence>
<dbReference type="InterPro" id="IPR009506">
    <property type="entry name" value="YjiS-like"/>
</dbReference>
<dbReference type="OrthoDB" id="9974501at2"/>
<proteinExistence type="predicted"/>